<dbReference type="EMBL" id="QZAB01000180">
    <property type="protein sequence ID" value="RQD88868.1"/>
    <property type="molecule type" value="Genomic_DNA"/>
</dbReference>
<dbReference type="Proteomes" id="UP000284763">
    <property type="component" value="Unassembled WGS sequence"/>
</dbReference>
<dbReference type="GO" id="GO:0003676">
    <property type="term" value="F:nucleic acid binding"/>
    <property type="evidence" value="ECO:0007669"/>
    <property type="project" value="InterPro"/>
</dbReference>
<dbReference type="Gene3D" id="3.40.1350.10">
    <property type="match status" value="1"/>
</dbReference>
<dbReference type="AlphaFoldDB" id="A0A3R7X7G7"/>
<evidence type="ECO:0000313" key="1">
    <source>
        <dbReference type="EMBL" id="RQD88868.1"/>
    </source>
</evidence>
<evidence type="ECO:0000313" key="2">
    <source>
        <dbReference type="Proteomes" id="UP000284763"/>
    </source>
</evidence>
<protein>
    <recommendedName>
        <fullName evidence="3">DUF91 domain-containing protein</fullName>
    </recommendedName>
</protein>
<organism evidence="1 2">
    <name type="scientific">Methanosalsum natronophilum</name>
    <dbReference type="NCBI Taxonomy" id="768733"/>
    <lineage>
        <taxon>Archaea</taxon>
        <taxon>Methanobacteriati</taxon>
        <taxon>Methanobacteriota</taxon>
        <taxon>Stenosarchaea group</taxon>
        <taxon>Methanomicrobia</taxon>
        <taxon>Methanosarcinales</taxon>
        <taxon>Methanosarcinaceae</taxon>
        <taxon>Methanosalsum</taxon>
    </lineage>
</organism>
<gene>
    <name evidence="1" type="ORF">D5R95_02675</name>
</gene>
<reference evidence="1 2" key="1">
    <citation type="submission" date="2018-08" db="EMBL/GenBank/DDBJ databases">
        <title>The metabolism and importance of syntrophic acetate oxidation coupled to methane or sulfide production in haloalkaline environments.</title>
        <authorList>
            <person name="Timmers P.H.A."/>
            <person name="Vavourakis C.D."/>
            <person name="Sorokin D.Y."/>
            <person name="Sinninghe Damste J.S."/>
            <person name="Muyzer G."/>
            <person name="Stams A.J.M."/>
            <person name="Plugge C.M."/>
        </authorList>
    </citation>
    <scope>NUCLEOTIDE SEQUENCE [LARGE SCALE GENOMIC DNA]</scope>
    <source>
        <strain evidence="1">MSAO_Arc3</strain>
    </source>
</reference>
<dbReference type="RefSeq" id="WP_259134530.1">
    <property type="nucleotide sequence ID" value="NZ_JANUCS010000006.1"/>
</dbReference>
<accession>A0A3R7X7G7</accession>
<evidence type="ECO:0008006" key="3">
    <source>
        <dbReference type="Google" id="ProtNLM"/>
    </source>
</evidence>
<dbReference type="InterPro" id="IPR011856">
    <property type="entry name" value="tRNA_endonuc-like_dom_sf"/>
</dbReference>
<comment type="caution">
    <text evidence="1">The sequence shown here is derived from an EMBL/GenBank/DDBJ whole genome shotgun (WGS) entry which is preliminary data.</text>
</comment>
<proteinExistence type="predicted"/>
<name>A0A3R7X7G7_9EURY</name>
<sequence length="387" mass="44222">MENELKEEVPDNIVQIARELGCIKVPKYIYKDGNYDKFPAACIGGSKATKFRSMESANANKVELGDGWVAFRSPSHSGKVIKGTGNSSSSSNVSALVGGFDGADGLWKSLDEHREYIYSSKHQNAWDAILKSCFSFANKELHVFSRRDGFTCIISGLKVLELKYESGDLVIKFFKNIHNKGKRSIGQEKMKFNVNQFDISTLTKNVEEHLEEQLKTLSYLRDTNSIGYMEKWLHTTLTYHLQKNKIQGLDLDVLYYEVPVGKLKRNKRFGREKADIFARDSSGSLVIIEVKESSFNIHEAIEQGLSYVRWVDTHKDQLKERVDELGWDVNLESLKLYIIAPGNHLDQMDIKDKLKSDLNKYAISIILINDDWYSKRVIEVNKVVYIN</sequence>